<feature type="domain" description="HTH cro/C1-type" evidence="2">
    <location>
        <begin position="12"/>
        <end position="66"/>
    </location>
</feature>
<dbReference type="Proteomes" id="UP000320593">
    <property type="component" value="Unassembled WGS sequence"/>
</dbReference>
<evidence type="ECO:0000313" key="3">
    <source>
        <dbReference type="EMBL" id="TWI90448.1"/>
    </source>
</evidence>
<dbReference type="InterPro" id="IPR014710">
    <property type="entry name" value="RmlC-like_jellyroll"/>
</dbReference>
<proteinExistence type="predicted"/>
<name>A0A562TAZ9_9HYPH</name>
<dbReference type="GO" id="GO:0003700">
    <property type="term" value="F:DNA-binding transcription factor activity"/>
    <property type="evidence" value="ECO:0007669"/>
    <property type="project" value="TreeGrafter"/>
</dbReference>
<sequence length="185" mass="19693">MTDFDKALALRITELRRARGLTLDGLAAASGISRATLSRIERSETSPTASVLGQLAHVFAVPMAELFGASEIAAGNHLPRADQAVWIDPGSGFVRRSVSPPAPGFKASVIEGELPAGQSVSYDAPPLSGLEHHLVMLSGVLEMRQGDEIHTLRAGDCLRFRLDQGNSYHAPGRDPARYVLCVVAP</sequence>
<gene>
    <name evidence="3" type="ORF">JM93_01430</name>
</gene>
<dbReference type="PANTHER" id="PTHR46797">
    <property type="entry name" value="HTH-TYPE TRANSCRIPTIONAL REGULATOR"/>
    <property type="match status" value="1"/>
</dbReference>
<protein>
    <submittedName>
        <fullName evidence="3">XRE family transcriptional regulator</fullName>
    </submittedName>
</protein>
<dbReference type="PANTHER" id="PTHR46797:SF10">
    <property type="entry name" value="BLR1115 PROTEIN"/>
    <property type="match status" value="1"/>
</dbReference>
<dbReference type="SMART" id="SM00530">
    <property type="entry name" value="HTH_XRE"/>
    <property type="match status" value="1"/>
</dbReference>
<dbReference type="RefSeq" id="WP_145341626.1">
    <property type="nucleotide sequence ID" value="NZ_SMLY01000085.1"/>
</dbReference>
<dbReference type="EMBL" id="VLLF01000002">
    <property type="protein sequence ID" value="TWI90448.1"/>
    <property type="molecule type" value="Genomic_DNA"/>
</dbReference>
<dbReference type="Gene3D" id="1.10.260.40">
    <property type="entry name" value="lambda repressor-like DNA-binding domains"/>
    <property type="match status" value="1"/>
</dbReference>
<dbReference type="SUPFAM" id="SSF51182">
    <property type="entry name" value="RmlC-like cupins"/>
    <property type="match status" value="1"/>
</dbReference>
<keyword evidence="1" id="KW-0238">DNA-binding</keyword>
<comment type="caution">
    <text evidence="3">The sequence shown here is derived from an EMBL/GenBank/DDBJ whole genome shotgun (WGS) entry which is preliminary data.</text>
</comment>
<dbReference type="OrthoDB" id="189170at2"/>
<evidence type="ECO:0000256" key="1">
    <source>
        <dbReference type="ARBA" id="ARBA00023125"/>
    </source>
</evidence>
<dbReference type="GO" id="GO:0005829">
    <property type="term" value="C:cytosol"/>
    <property type="evidence" value="ECO:0007669"/>
    <property type="project" value="TreeGrafter"/>
</dbReference>
<dbReference type="Gene3D" id="2.60.120.10">
    <property type="entry name" value="Jelly Rolls"/>
    <property type="match status" value="1"/>
</dbReference>
<organism evidence="3 4">
    <name type="scientific">Roseibium hamelinense</name>
    <dbReference type="NCBI Taxonomy" id="150831"/>
    <lineage>
        <taxon>Bacteria</taxon>
        <taxon>Pseudomonadati</taxon>
        <taxon>Pseudomonadota</taxon>
        <taxon>Alphaproteobacteria</taxon>
        <taxon>Hyphomicrobiales</taxon>
        <taxon>Stappiaceae</taxon>
        <taxon>Roseibium</taxon>
    </lineage>
</organism>
<dbReference type="PROSITE" id="PS50943">
    <property type="entry name" value="HTH_CROC1"/>
    <property type="match status" value="1"/>
</dbReference>
<dbReference type="GO" id="GO:0003677">
    <property type="term" value="F:DNA binding"/>
    <property type="evidence" value="ECO:0007669"/>
    <property type="project" value="UniProtKB-KW"/>
</dbReference>
<dbReference type="InterPro" id="IPR001387">
    <property type="entry name" value="Cro/C1-type_HTH"/>
</dbReference>
<dbReference type="CDD" id="cd00093">
    <property type="entry name" value="HTH_XRE"/>
    <property type="match status" value="1"/>
</dbReference>
<reference evidence="3 4" key="1">
    <citation type="submission" date="2019-07" db="EMBL/GenBank/DDBJ databases">
        <title>Genomic Encyclopedia of Archaeal and Bacterial Type Strains, Phase II (KMG-II): from individual species to whole genera.</title>
        <authorList>
            <person name="Goeker M."/>
        </authorList>
    </citation>
    <scope>NUCLEOTIDE SEQUENCE [LARGE SCALE GENOMIC DNA]</scope>
    <source>
        <strain evidence="3 4">ATCC BAA-252</strain>
    </source>
</reference>
<dbReference type="SUPFAM" id="SSF47413">
    <property type="entry name" value="lambda repressor-like DNA-binding domains"/>
    <property type="match status" value="1"/>
</dbReference>
<evidence type="ECO:0000313" key="4">
    <source>
        <dbReference type="Proteomes" id="UP000320593"/>
    </source>
</evidence>
<dbReference type="AlphaFoldDB" id="A0A562TAZ9"/>
<evidence type="ECO:0000259" key="2">
    <source>
        <dbReference type="PROSITE" id="PS50943"/>
    </source>
</evidence>
<dbReference type="Pfam" id="PF01381">
    <property type="entry name" value="HTH_3"/>
    <property type="match status" value="1"/>
</dbReference>
<dbReference type="InterPro" id="IPR050807">
    <property type="entry name" value="TransReg_Diox_bact_type"/>
</dbReference>
<accession>A0A562TAZ9</accession>
<dbReference type="InterPro" id="IPR011051">
    <property type="entry name" value="RmlC_Cupin_sf"/>
</dbReference>
<dbReference type="CDD" id="cd02209">
    <property type="entry name" value="cupin_XRE_C"/>
    <property type="match status" value="1"/>
</dbReference>
<keyword evidence="4" id="KW-1185">Reference proteome</keyword>
<dbReference type="InterPro" id="IPR010982">
    <property type="entry name" value="Lambda_DNA-bd_dom_sf"/>
</dbReference>